<evidence type="ECO:0000313" key="14">
    <source>
        <dbReference type="EMBL" id="HIR66108.1"/>
    </source>
</evidence>
<dbReference type="EMBL" id="DVHL01000036">
    <property type="protein sequence ID" value="HIR66108.1"/>
    <property type="molecule type" value="Genomic_DNA"/>
</dbReference>
<dbReference type="GO" id="GO:0006227">
    <property type="term" value="P:dUDP biosynthetic process"/>
    <property type="evidence" value="ECO:0007669"/>
    <property type="project" value="TreeGrafter"/>
</dbReference>
<dbReference type="InterPro" id="IPR027417">
    <property type="entry name" value="P-loop_NTPase"/>
</dbReference>
<evidence type="ECO:0000259" key="13">
    <source>
        <dbReference type="Pfam" id="PF02223"/>
    </source>
</evidence>
<evidence type="ECO:0000256" key="5">
    <source>
        <dbReference type="ARBA" id="ARBA00022727"/>
    </source>
</evidence>
<reference evidence="14" key="1">
    <citation type="submission" date="2020-10" db="EMBL/GenBank/DDBJ databases">
        <authorList>
            <person name="Gilroy R."/>
        </authorList>
    </citation>
    <scope>NUCLEOTIDE SEQUENCE</scope>
    <source>
        <strain evidence="14">CHK121-14286</strain>
    </source>
</reference>
<dbReference type="FunFam" id="3.40.50.300:FF:000225">
    <property type="entry name" value="Thymidylate kinase"/>
    <property type="match status" value="1"/>
</dbReference>
<keyword evidence="5 12" id="KW-0545">Nucleotide biosynthesis</keyword>
<dbReference type="InterPro" id="IPR018094">
    <property type="entry name" value="Thymidylate_kinase"/>
</dbReference>
<dbReference type="GO" id="GO:0005829">
    <property type="term" value="C:cytosol"/>
    <property type="evidence" value="ECO:0007669"/>
    <property type="project" value="TreeGrafter"/>
</dbReference>
<proteinExistence type="inferred from homology"/>
<evidence type="ECO:0000256" key="3">
    <source>
        <dbReference type="ARBA" id="ARBA00017144"/>
    </source>
</evidence>
<sequence length="207" mass="23357">MKNFITIEGCDGVGKTYQTRLLKEYCNEVGANVIFTREPGGSDIAEQIRRIILDAKNSSMSDMCEAFLYAASRIQHLHDIVKPALEEGKIVFCDRYVHSSYVYQGLGRGLGLENIVKLNEIAVGEYMPEFTIFLDLSPAEAFARKGGADKTDRMESVDYSFHEKVYNGYKQLIAQNPEKFVVIDASGTKEQTQQKLREVLRKKGVIK</sequence>
<reference evidence="14" key="2">
    <citation type="journal article" date="2021" name="PeerJ">
        <title>Extensive microbial diversity within the chicken gut microbiome revealed by metagenomics and culture.</title>
        <authorList>
            <person name="Gilroy R."/>
            <person name="Ravi A."/>
            <person name="Getino M."/>
            <person name="Pursley I."/>
            <person name="Horton D.L."/>
            <person name="Alikhan N.F."/>
            <person name="Baker D."/>
            <person name="Gharbi K."/>
            <person name="Hall N."/>
            <person name="Watson M."/>
            <person name="Adriaenssens E.M."/>
            <person name="Foster-Nyarko E."/>
            <person name="Jarju S."/>
            <person name="Secka A."/>
            <person name="Antonio M."/>
            <person name="Oren A."/>
            <person name="Chaudhuri R.R."/>
            <person name="La Ragione R."/>
            <person name="Hildebrand F."/>
            <person name="Pallen M.J."/>
        </authorList>
    </citation>
    <scope>NUCLEOTIDE SEQUENCE</scope>
    <source>
        <strain evidence="14">CHK121-14286</strain>
    </source>
</reference>
<dbReference type="PANTHER" id="PTHR10344">
    <property type="entry name" value="THYMIDYLATE KINASE"/>
    <property type="match status" value="1"/>
</dbReference>
<keyword evidence="6 12" id="KW-0547">Nucleotide-binding</keyword>
<dbReference type="AlphaFoldDB" id="A0A9D1E4A7"/>
<evidence type="ECO:0000256" key="12">
    <source>
        <dbReference type="HAMAP-Rule" id="MF_00165"/>
    </source>
</evidence>
<gene>
    <name evidence="12" type="primary">tmk</name>
    <name evidence="14" type="ORF">IAC95_04445</name>
</gene>
<dbReference type="GO" id="GO:0006235">
    <property type="term" value="P:dTTP biosynthetic process"/>
    <property type="evidence" value="ECO:0007669"/>
    <property type="project" value="UniProtKB-UniRule"/>
</dbReference>
<keyword evidence="4 12" id="KW-0808">Transferase</keyword>
<dbReference type="Pfam" id="PF02223">
    <property type="entry name" value="Thymidylate_kin"/>
    <property type="match status" value="1"/>
</dbReference>
<dbReference type="HAMAP" id="MF_00165">
    <property type="entry name" value="Thymidylate_kinase"/>
    <property type="match status" value="1"/>
</dbReference>
<evidence type="ECO:0000256" key="6">
    <source>
        <dbReference type="ARBA" id="ARBA00022741"/>
    </source>
</evidence>
<dbReference type="SUPFAM" id="SSF52540">
    <property type="entry name" value="P-loop containing nucleoside triphosphate hydrolases"/>
    <property type="match status" value="1"/>
</dbReference>
<evidence type="ECO:0000256" key="8">
    <source>
        <dbReference type="ARBA" id="ARBA00022840"/>
    </source>
</evidence>
<comment type="caution">
    <text evidence="14">The sequence shown here is derived from an EMBL/GenBank/DDBJ whole genome shotgun (WGS) entry which is preliminary data.</text>
</comment>
<comment type="function">
    <text evidence="11 12">Phosphorylation of dTMP to form dTDP in both de novo and salvage pathways of dTTP synthesis.</text>
</comment>
<dbReference type="EC" id="2.7.4.9" evidence="2 12"/>
<dbReference type="GO" id="GO:0005524">
    <property type="term" value="F:ATP binding"/>
    <property type="evidence" value="ECO:0007669"/>
    <property type="project" value="UniProtKB-UniRule"/>
</dbReference>
<keyword evidence="7 12" id="KW-0418">Kinase</keyword>
<dbReference type="GO" id="GO:0006233">
    <property type="term" value="P:dTDP biosynthetic process"/>
    <property type="evidence" value="ECO:0007669"/>
    <property type="project" value="InterPro"/>
</dbReference>
<evidence type="ECO:0000256" key="9">
    <source>
        <dbReference type="ARBA" id="ARBA00029962"/>
    </source>
</evidence>
<feature type="domain" description="Thymidylate kinase-like" evidence="13">
    <location>
        <begin position="7"/>
        <end position="195"/>
    </location>
</feature>
<protein>
    <recommendedName>
        <fullName evidence="3 12">Thymidylate kinase</fullName>
        <ecNumber evidence="2 12">2.7.4.9</ecNumber>
    </recommendedName>
    <alternativeName>
        <fullName evidence="9 12">dTMP kinase</fullName>
    </alternativeName>
</protein>
<name>A0A9D1E4A7_9BACT</name>
<dbReference type="PANTHER" id="PTHR10344:SF4">
    <property type="entry name" value="UMP-CMP KINASE 2, MITOCHONDRIAL"/>
    <property type="match status" value="1"/>
</dbReference>
<evidence type="ECO:0000256" key="10">
    <source>
        <dbReference type="ARBA" id="ARBA00048743"/>
    </source>
</evidence>
<evidence type="ECO:0000256" key="2">
    <source>
        <dbReference type="ARBA" id="ARBA00012980"/>
    </source>
</evidence>
<comment type="catalytic activity">
    <reaction evidence="10 12">
        <text>dTMP + ATP = dTDP + ADP</text>
        <dbReference type="Rhea" id="RHEA:13517"/>
        <dbReference type="ChEBI" id="CHEBI:30616"/>
        <dbReference type="ChEBI" id="CHEBI:58369"/>
        <dbReference type="ChEBI" id="CHEBI:63528"/>
        <dbReference type="ChEBI" id="CHEBI:456216"/>
        <dbReference type="EC" id="2.7.4.9"/>
    </reaction>
</comment>
<evidence type="ECO:0000256" key="4">
    <source>
        <dbReference type="ARBA" id="ARBA00022679"/>
    </source>
</evidence>
<dbReference type="Gene3D" id="3.40.50.300">
    <property type="entry name" value="P-loop containing nucleotide triphosphate hydrolases"/>
    <property type="match status" value="1"/>
</dbReference>
<evidence type="ECO:0000256" key="1">
    <source>
        <dbReference type="ARBA" id="ARBA00009776"/>
    </source>
</evidence>
<evidence type="ECO:0000313" key="15">
    <source>
        <dbReference type="Proteomes" id="UP000824200"/>
    </source>
</evidence>
<organism evidence="14 15">
    <name type="scientific">Candidatus Fimimonas gallinarum</name>
    <dbReference type="NCBI Taxonomy" id="2840821"/>
    <lineage>
        <taxon>Bacteria</taxon>
        <taxon>Pseudomonadati</taxon>
        <taxon>Myxococcota</taxon>
        <taxon>Myxococcia</taxon>
        <taxon>Myxococcales</taxon>
        <taxon>Cystobacterineae</taxon>
        <taxon>Myxococcaceae</taxon>
        <taxon>Myxococcaceae incertae sedis</taxon>
        <taxon>Candidatus Fimimonas</taxon>
    </lineage>
</organism>
<dbReference type="CDD" id="cd01672">
    <property type="entry name" value="TMPK"/>
    <property type="match status" value="1"/>
</dbReference>
<keyword evidence="8 12" id="KW-0067">ATP-binding</keyword>
<comment type="similarity">
    <text evidence="1 12">Belongs to the thymidylate kinase family.</text>
</comment>
<feature type="binding site" evidence="12">
    <location>
        <begin position="9"/>
        <end position="16"/>
    </location>
    <ligand>
        <name>ATP</name>
        <dbReference type="ChEBI" id="CHEBI:30616"/>
    </ligand>
</feature>
<evidence type="ECO:0000256" key="7">
    <source>
        <dbReference type="ARBA" id="ARBA00022777"/>
    </source>
</evidence>
<accession>A0A9D1E4A7</accession>
<dbReference type="GO" id="GO:0004798">
    <property type="term" value="F:dTMP kinase activity"/>
    <property type="evidence" value="ECO:0007669"/>
    <property type="project" value="UniProtKB-UniRule"/>
</dbReference>
<dbReference type="NCBIfam" id="TIGR00041">
    <property type="entry name" value="DTMP_kinase"/>
    <property type="match status" value="1"/>
</dbReference>
<dbReference type="InterPro" id="IPR039430">
    <property type="entry name" value="Thymidylate_kin-like_dom"/>
</dbReference>
<evidence type="ECO:0000256" key="11">
    <source>
        <dbReference type="ARBA" id="ARBA00057735"/>
    </source>
</evidence>
<dbReference type="Proteomes" id="UP000824200">
    <property type="component" value="Unassembled WGS sequence"/>
</dbReference>